<accession>A0A2A4JNX8</accession>
<organism evidence="10">
    <name type="scientific">Heliothis virescens</name>
    <name type="common">Tobacco budworm moth</name>
    <dbReference type="NCBI Taxonomy" id="7102"/>
    <lineage>
        <taxon>Eukaryota</taxon>
        <taxon>Metazoa</taxon>
        <taxon>Ecdysozoa</taxon>
        <taxon>Arthropoda</taxon>
        <taxon>Hexapoda</taxon>
        <taxon>Insecta</taxon>
        <taxon>Pterygota</taxon>
        <taxon>Neoptera</taxon>
        <taxon>Endopterygota</taxon>
        <taxon>Lepidoptera</taxon>
        <taxon>Glossata</taxon>
        <taxon>Ditrysia</taxon>
        <taxon>Noctuoidea</taxon>
        <taxon>Noctuidae</taxon>
        <taxon>Heliothinae</taxon>
        <taxon>Heliothis</taxon>
    </lineage>
</organism>
<dbReference type="EMBL" id="NWSH01000875">
    <property type="protein sequence ID" value="PCG73765.1"/>
    <property type="molecule type" value="Genomic_DNA"/>
</dbReference>
<evidence type="ECO:0000256" key="9">
    <source>
        <dbReference type="RuleBase" id="RU361189"/>
    </source>
</evidence>
<keyword evidence="4 9" id="KW-0812">Transmembrane</keyword>
<keyword evidence="7 9" id="KW-0406">Ion transport</keyword>
<dbReference type="AlphaFoldDB" id="A0A2A4JNX8"/>
<name>A0A2A4JNX8_HELVI</name>
<evidence type="ECO:0000256" key="5">
    <source>
        <dbReference type="ARBA" id="ARBA00022781"/>
    </source>
</evidence>
<evidence type="ECO:0000256" key="4">
    <source>
        <dbReference type="ARBA" id="ARBA00022692"/>
    </source>
</evidence>
<dbReference type="PIRSF" id="PIRSF001293">
    <property type="entry name" value="ATP6V0A1"/>
    <property type="match status" value="1"/>
</dbReference>
<feature type="transmembrane region" description="Helical" evidence="9">
    <location>
        <begin position="641"/>
        <end position="659"/>
    </location>
</feature>
<dbReference type="GO" id="GO:0000220">
    <property type="term" value="C:vacuolar proton-transporting V-type ATPase, V0 domain"/>
    <property type="evidence" value="ECO:0007669"/>
    <property type="project" value="InterPro"/>
</dbReference>
<evidence type="ECO:0000256" key="6">
    <source>
        <dbReference type="ARBA" id="ARBA00022989"/>
    </source>
</evidence>
<evidence type="ECO:0000256" key="1">
    <source>
        <dbReference type="ARBA" id="ARBA00004141"/>
    </source>
</evidence>
<comment type="function">
    <text evidence="9">Essential component of the vacuolar proton pump (V-ATPase), a multimeric enzyme that catalyzes the translocation of protons across the membranes. Required for assembly and activity of the V-ATPase.</text>
</comment>
<comment type="caution">
    <text evidence="10">The sequence shown here is derived from an EMBL/GenBank/DDBJ whole genome shotgun (WGS) entry which is preliminary data.</text>
</comment>
<evidence type="ECO:0000256" key="2">
    <source>
        <dbReference type="ARBA" id="ARBA00009904"/>
    </source>
</evidence>
<keyword evidence="3 9" id="KW-0813">Transport</keyword>
<evidence type="ECO:0000256" key="8">
    <source>
        <dbReference type="ARBA" id="ARBA00023136"/>
    </source>
</evidence>
<dbReference type="GO" id="GO:0051117">
    <property type="term" value="F:ATPase binding"/>
    <property type="evidence" value="ECO:0007669"/>
    <property type="project" value="TreeGrafter"/>
</dbReference>
<dbReference type="InterPro" id="IPR026028">
    <property type="entry name" value="V-type_ATPase_116kDa_su_euka"/>
</dbReference>
<gene>
    <name evidence="10" type="ORF">B5V51_14449</name>
</gene>
<evidence type="ECO:0000256" key="7">
    <source>
        <dbReference type="ARBA" id="ARBA00023065"/>
    </source>
</evidence>
<dbReference type="PANTHER" id="PTHR11629">
    <property type="entry name" value="VACUOLAR PROTON ATPASES"/>
    <property type="match status" value="1"/>
</dbReference>
<feature type="transmembrane region" description="Helical" evidence="9">
    <location>
        <begin position="679"/>
        <end position="698"/>
    </location>
</feature>
<feature type="transmembrane region" description="Helical" evidence="9">
    <location>
        <begin position="878"/>
        <end position="905"/>
    </location>
</feature>
<dbReference type="STRING" id="7102.A0A2A4JNX8"/>
<feature type="transmembrane region" description="Helical" evidence="9">
    <location>
        <begin position="503"/>
        <end position="529"/>
    </location>
</feature>
<dbReference type="InterPro" id="IPR002490">
    <property type="entry name" value="V-ATPase_116kDa_su"/>
</dbReference>
<evidence type="ECO:0000313" key="10">
    <source>
        <dbReference type="EMBL" id="PCG73765.1"/>
    </source>
</evidence>
<keyword evidence="6 9" id="KW-1133">Transmembrane helix</keyword>
<dbReference type="GO" id="GO:0007035">
    <property type="term" value="P:vacuolar acidification"/>
    <property type="evidence" value="ECO:0007669"/>
    <property type="project" value="TreeGrafter"/>
</dbReference>
<sequence>MGCMLRSDPMTLCGMYLQPEAAFDVLSRLGEMGCVQFVDMHPDLQLFQRQYVIEVCRYSEMERRLKTIEREMILHHIDIQEQSMEPMAAPLNEMVTFENMIEKWEQDIQDMTLNEVNLLKSYFELNEFYYVLTYIGPLLGESEIRKENILNKKAAATAAAAGDVGGRLVVITGVVRRTKCYAFEMMLWRISHGIIYYKQASEDKILIDPQSNMIEKWEQDIQDMTLNEVNLLKSYFELNEFYYVLTYIGPLLGESEIRKENILNKKAAATAAAAGDVGGRLVVITGVVRRTKCYAFEMMLWRISHGIIYYKQASEDKILIDPQSRQEIRKVAFLAICQGEALTERIQKICSGFQVSTFPCPNTPQERIELQEKLQTRITDLDQVLKKTRYHRCKTLRTVSKNWRLWMGQVRKAKAIYHAMNMFRYEKCLIGEAWIPNSDLDAVNTVLHSASESFQSSVPSFASKIETSQMPPTYHRTNKFTRGFQNLINAYGDSTYRELNPGLYTLITFPFLFAMMFGDIGHGLILAGFGSWMCKNEKKFLSQRSTNEIWNIFFGGRYVILMMGLFSIFTGFCYNDLFSKAFAFTPSYWLNLKSVEELALNEYIDLNPSLETGRPYIFGKDPIWTLAKNKIMFENSTKMKLSIIVGIIHMIFGISLSFFNYHYFRRHYSILLQFFPELLFLTLLFFWLVLLIYIKWFMYSAKSSDQERNTSCAPQILILFIDMVLLTETKPAVDGCKEAYMFDNQRMIQMALLFTALACVPILLLGTPLYKIKQNKNKRDAAIHNLTAYRNSARVDRKNEEHLLAEVDKYSIGVGELMIQQGVHTIEFVLSTISHTASYLRLWALSLAHAQLSEMLWGMVLSKLALQDHSAVGCVKLVIIFSLWALFTISVLVVMEGLSAFLHCLRLHWVEFMSKFYSGGGWPFRPFCFKVVLTAEHDKPEAGCRKILSPD</sequence>
<reference evidence="10" key="1">
    <citation type="submission" date="2017-09" db="EMBL/GenBank/DDBJ databases">
        <title>Contemporary evolution of a Lepidopteran species, Heliothis virescens, in response to modern agricultural practices.</title>
        <authorList>
            <person name="Fritz M.L."/>
            <person name="Deyonke A.M."/>
            <person name="Papanicolaou A."/>
            <person name="Micinski S."/>
            <person name="Westbrook J."/>
            <person name="Gould F."/>
        </authorList>
    </citation>
    <scope>NUCLEOTIDE SEQUENCE [LARGE SCALE GENOMIC DNA]</scope>
    <source>
        <strain evidence="10">HvINT-</strain>
        <tissue evidence="10">Whole body</tissue>
    </source>
</reference>
<comment type="similarity">
    <text evidence="2 9">Belongs to the V-ATPase 116 kDa subunit family.</text>
</comment>
<comment type="subcellular location">
    <subcellularLocation>
        <location evidence="1">Membrane</location>
        <topology evidence="1">Multi-pass membrane protein</topology>
    </subcellularLocation>
</comment>
<keyword evidence="8 9" id="KW-0472">Membrane</keyword>
<evidence type="ECO:0000256" key="3">
    <source>
        <dbReference type="ARBA" id="ARBA00022448"/>
    </source>
</evidence>
<dbReference type="GO" id="GO:0046961">
    <property type="term" value="F:proton-transporting ATPase activity, rotational mechanism"/>
    <property type="evidence" value="ECO:0007669"/>
    <property type="project" value="InterPro"/>
</dbReference>
<feature type="transmembrane region" description="Helical" evidence="9">
    <location>
        <begin position="747"/>
        <end position="770"/>
    </location>
</feature>
<proteinExistence type="inferred from homology"/>
<dbReference type="Pfam" id="PF01496">
    <property type="entry name" value="V_ATPase_I"/>
    <property type="match status" value="2"/>
</dbReference>
<dbReference type="GO" id="GO:0005886">
    <property type="term" value="C:plasma membrane"/>
    <property type="evidence" value="ECO:0007669"/>
    <property type="project" value="TreeGrafter"/>
</dbReference>
<dbReference type="PANTHER" id="PTHR11629:SF61">
    <property type="entry name" value="V-TYPE PROTON ATPASE SUBUNIT A"/>
    <property type="match status" value="1"/>
</dbReference>
<protein>
    <recommendedName>
        <fullName evidence="9">V-type proton ATPase subunit a</fullName>
    </recommendedName>
</protein>
<keyword evidence="5 9" id="KW-0375">Hydrogen ion transport</keyword>
<feature type="transmembrane region" description="Helical" evidence="9">
    <location>
        <begin position="549"/>
        <end position="574"/>
    </location>
</feature>